<comment type="caution">
    <text evidence="2">The sequence shown here is derived from an EMBL/GenBank/DDBJ whole genome shotgun (WGS) entry which is preliminary data.</text>
</comment>
<protein>
    <recommendedName>
        <fullName evidence="1">Reverse transcriptase zinc-binding domain-containing protein</fullName>
    </recommendedName>
</protein>
<dbReference type="EMBL" id="QGKX02001521">
    <property type="protein sequence ID" value="KAF3512798.1"/>
    <property type="molecule type" value="Genomic_DNA"/>
</dbReference>
<evidence type="ECO:0000259" key="1">
    <source>
        <dbReference type="Pfam" id="PF13966"/>
    </source>
</evidence>
<dbReference type="InterPro" id="IPR026960">
    <property type="entry name" value="RVT-Znf"/>
</dbReference>
<reference evidence="2" key="1">
    <citation type="submission" date="2019-12" db="EMBL/GenBank/DDBJ databases">
        <title>Genome sequencing and annotation of Brassica cretica.</title>
        <authorList>
            <person name="Studholme D.J."/>
            <person name="Sarris P."/>
        </authorList>
    </citation>
    <scope>NUCLEOTIDE SEQUENCE</scope>
    <source>
        <strain evidence="2">PFS-109/04</strain>
        <tissue evidence="2">Leaf</tissue>
    </source>
</reference>
<evidence type="ECO:0000313" key="2">
    <source>
        <dbReference type="EMBL" id="KAF3512798.1"/>
    </source>
</evidence>
<dbReference type="AlphaFoldDB" id="A0A8S9P6S0"/>
<dbReference type="PANTHER" id="PTHR33116:SF84">
    <property type="entry name" value="RNA-DIRECTED DNA POLYMERASE"/>
    <property type="match status" value="1"/>
</dbReference>
<accession>A0A8S9P6S0</accession>
<evidence type="ECO:0000313" key="3">
    <source>
        <dbReference type="Proteomes" id="UP000712600"/>
    </source>
</evidence>
<organism evidence="2 3">
    <name type="scientific">Brassica cretica</name>
    <name type="common">Mustard</name>
    <dbReference type="NCBI Taxonomy" id="69181"/>
    <lineage>
        <taxon>Eukaryota</taxon>
        <taxon>Viridiplantae</taxon>
        <taxon>Streptophyta</taxon>
        <taxon>Embryophyta</taxon>
        <taxon>Tracheophyta</taxon>
        <taxon>Spermatophyta</taxon>
        <taxon>Magnoliopsida</taxon>
        <taxon>eudicotyledons</taxon>
        <taxon>Gunneridae</taxon>
        <taxon>Pentapetalae</taxon>
        <taxon>rosids</taxon>
        <taxon>malvids</taxon>
        <taxon>Brassicales</taxon>
        <taxon>Brassicaceae</taxon>
        <taxon>Brassiceae</taxon>
        <taxon>Brassica</taxon>
    </lineage>
</organism>
<dbReference type="Proteomes" id="UP000712600">
    <property type="component" value="Unassembled WGS sequence"/>
</dbReference>
<sequence length="229" mass="27047">MILYLSGKWSPAAETLQIFLTTLPLPSLVSENDSFVWLVNDTVLESFSVKRTWEVLRHRAPTQPWSSCIWFKGAIPRHSFNMWLAQLDRLPTRARLSQWGTNFPSSCCLCNIYTEDRDHLFFRCEWSADLWNICLRRMGYSFAGFHTWVAFSEWLSLRDIFVPRLLKRLVASATIYSIWSERNKRYHDNISSSPTTIFKLLNRFIRDAILSKRDQKQSCGLMQHWLSRE</sequence>
<dbReference type="PANTHER" id="PTHR33116">
    <property type="entry name" value="REVERSE TRANSCRIPTASE ZINC-BINDING DOMAIN-CONTAINING PROTEIN-RELATED-RELATED"/>
    <property type="match status" value="1"/>
</dbReference>
<name>A0A8S9P6S0_BRACR</name>
<proteinExistence type="predicted"/>
<gene>
    <name evidence="2" type="ORF">F2Q69_00001118</name>
</gene>
<feature type="domain" description="Reverse transcriptase zinc-binding" evidence="1">
    <location>
        <begin position="47"/>
        <end position="131"/>
    </location>
</feature>
<dbReference type="Pfam" id="PF13966">
    <property type="entry name" value="zf-RVT"/>
    <property type="match status" value="1"/>
</dbReference>